<keyword evidence="1" id="KW-1133">Transmembrane helix</keyword>
<dbReference type="Pfam" id="PF24363">
    <property type="entry name" value="DUF7519"/>
    <property type="match status" value="1"/>
</dbReference>
<protein>
    <submittedName>
        <fullName evidence="2">Uncharacterized protein</fullName>
    </submittedName>
</protein>
<feature type="transmembrane region" description="Helical" evidence="1">
    <location>
        <begin position="179"/>
        <end position="200"/>
    </location>
</feature>
<evidence type="ECO:0000256" key="1">
    <source>
        <dbReference type="SAM" id="Phobius"/>
    </source>
</evidence>
<feature type="transmembrane region" description="Helical" evidence="1">
    <location>
        <begin position="32"/>
        <end position="51"/>
    </location>
</feature>
<keyword evidence="1" id="KW-0812">Transmembrane</keyword>
<reference evidence="2 3" key="1">
    <citation type="submission" date="2016-10" db="EMBL/GenBank/DDBJ databases">
        <authorList>
            <person name="de Groot N.N."/>
        </authorList>
    </citation>
    <scope>NUCLEOTIDE SEQUENCE [LARGE SCALE GENOMIC DNA]</scope>
    <source>
        <strain evidence="2 3">CGMCC 1.5337</strain>
    </source>
</reference>
<gene>
    <name evidence="2" type="ORF">SAMN04487945_2293</name>
</gene>
<dbReference type="Proteomes" id="UP000198518">
    <property type="component" value="Unassembled WGS sequence"/>
</dbReference>
<name>A0A1I0Q599_9EURY</name>
<dbReference type="AlphaFoldDB" id="A0A1I0Q599"/>
<feature type="transmembrane region" description="Helical" evidence="1">
    <location>
        <begin position="139"/>
        <end position="158"/>
    </location>
</feature>
<accession>A0A1I0Q599</accession>
<evidence type="ECO:0000313" key="2">
    <source>
        <dbReference type="EMBL" id="SEW22162.1"/>
    </source>
</evidence>
<evidence type="ECO:0000313" key="3">
    <source>
        <dbReference type="Proteomes" id="UP000198518"/>
    </source>
</evidence>
<dbReference type="STRING" id="355548.SAMN04487945_2293"/>
<feature type="transmembrane region" description="Helical" evidence="1">
    <location>
        <begin position="114"/>
        <end position="133"/>
    </location>
</feature>
<keyword evidence="1" id="KW-0472">Membrane</keyword>
<sequence>MSDQNPSLAGSVVAVALATATAGLVATTQLTRGVAAVAGVSAGVLLCVRVAHRSGTAARVACGALGAVGLWVAVGLAAVAPLPLRVRGPLVLAVLGVLVLAFAVTPVRRAWTRALIEAGFAALLAAGLLRSVLVPVPVWYPAVAVWLAVLSWDTAAVATAVGRRAPEGAGTRRTVARHLVASVGVGGAAAAAAVAGYAAVPAVDSTTGVAVFAAAAVVAIGVIAVSA</sequence>
<feature type="transmembrane region" description="Helical" evidence="1">
    <location>
        <begin position="63"/>
        <end position="84"/>
    </location>
</feature>
<organism evidence="2 3">
    <name type="scientific">Halobacterium jilantaiense</name>
    <dbReference type="NCBI Taxonomy" id="355548"/>
    <lineage>
        <taxon>Archaea</taxon>
        <taxon>Methanobacteriati</taxon>
        <taxon>Methanobacteriota</taxon>
        <taxon>Stenosarchaea group</taxon>
        <taxon>Halobacteria</taxon>
        <taxon>Halobacteriales</taxon>
        <taxon>Halobacteriaceae</taxon>
        <taxon>Halobacterium</taxon>
    </lineage>
</organism>
<proteinExistence type="predicted"/>
<dbReference type="EMBL" id="FOJA01000001">
    <property type="protein sequence ID" value="SEW22162.1"/>
    <property type="molecule type" value="Genomic_DNA"/>
</dbReference>
<dbReference type="RefSeq" id="WP_089669514.1">
    <property type="nucleotide sequence ID" value="NZ_FOJA01000001.1"/>
</dbReference>
<feature type="transmembrane region" description="Helical" evidence="1">
    <location>
        <begin position="206"/>
        <end position="225"/>
    </location>
</feature>
<dbReference type="InterPro" id="IPR055941">
    <property type="entry name" value="DUF7519"/>
</dbReference>
<feature type="transmembrane region" description="Helical" evidence="1">
    <location>
        <begin position="90"/>
        <end position="107"/>
    </location>
</feature>
<keyword evidence="3" id="KW-1185">Reference proteome</keyword>